<dbReference type="GO" id="GO:0005886">
    <property type="term" value="C:plasma membrane"/>
    <property type="evidence" value="ECO:0007669"/>
    <property type="project" value="UniProtKB-SubCell"/>
</dbReference>
<evidence type="ECO:0000256" key="2">
    <source>
        <dbReference type="ARBA" id="ARBA00022475"/>
    </source>
</evidence>
<keyword evidence="8 12" id="KW-1133">Transmembrane helix</keyword>
<evidence type="ECO:0000256" key="3">
    <source>
        <dbReference type="ARBA" id="ARBA00022670"/>
    </source>
</evidence>
<evidence type="ECO:0000313" key="14">
    <source>
        <dbReference type="EMBL" id="EHM55549.1"/>
    </source>
</evidence>
<evidence type="ECO:0000256" key="7">
    <source>
        <dbReference type="ARBA" id="ARBA00022833"/>
    </source>
</evidence>
<keyword evidence="7 11" id="KW-0862">Zinc</keyword>
<dbReference type="PANTHER" id="PTHR43221:SF1">
    <property type="entry name" value="PROTEASE HTPX"/>
    <property type="match status" value="1"/>
</dbReference>
<dbReference type="STRING" id="797473.HMPREF9080_00638"/>
<dbReference type="GO" id="GO:0046872">
    <property type="term" value="F:metal ion binding"/>
    <property type="evidence" value="ECO:0007669"/>
    <property type="project" value="UniProtKB-KW"/>
</dbReference>
<accession>G9ZD05</accession>
<evidence type="ECO:0000256" key="9">
    <source>
        <dbReference type="ARBA" id="ARBA00023049"/>
    </source>
</evidence>
<evidence type="ECO:0000256" key="11">
    <source>
        <dbReference type="RuleBase" id="RU003983"/>
    </source>
</evidence>
<dbReference type="Proteomes" id="UP000004750">
    <property type="component" value="Unassembled WGS sequence"/>
</dbReference>
<evidence type="ECO:0000256" key="6">
    <source>
        <dbReference type="ARBA" id="ARBA00022801"/>
    </source>
</evidence>
<proteinExistence type="inferred from homology"/>
<dbReference type="InterPro" id="IPR050083">
    <property type="entry name" value="HtpX_protease"/>
</dbReference>
<keyword evidence="9 11" id="KW-0482">Metalloprotease</keyword>
<evidence type="ECO:0000256" key="10">
    <source>
        <dbReference type="ARBA" id="ARBA00023136"/>
    </source>
</evidence>
<feature type="domain" description="Peptidase M48" evidence="13">
    <location>
        <begin position="96"/>
        <end position="176"/>
    </location>
</feature>
<evidence type="ECO:0000256" key="12">
    <source>
        <dbReference type="SAM" id="Phobius"/>
    </source>
</evidence>
<dbReference type="Pfam" id="PF01435">
    <property type="entry name" value="Peptidase_M48"/>
    <property type="match status" value="1"/>
</dbReference>
<evidence type="ECO:0000256" key="4">
    <source>
        <dbReference type="ARBA" id="ARBA00022692"/>
    </source>
</evidence>
<comment type="similarity">
    <text evidence="11">Belongs to the peptidase M48 family.</text>
</comment>
<name>G9ZD05_9GAMM</name>
<keyword evidence="3 11" id="KW-0645">Protease</keyword>
<evidence type="ECO:0000256" key="8">
    <source>
        <dbReference type="ARBA" id="ARBA00022989"/>
    </source>
</evidence>
<dbReference type="GO" id="GO:0004222">
    <property type="term" value="F:metalloendopeptidase activity"/>
    <property type="evidence" value="ECO:0007669"/>
    <property type="project" value="InterPro"/>
</dbReference>
<dbReference type="AlphaFoldDB" id="G9ZD05"/>
<protein>
    <submittedName>
        <fullName evidence="14">Peptidase, M48 family</fullName>
    </submittedName>
</protein>
<dbReference type="EMBL" id="AGCM01000033">
    <property type="protein sequence ID" value="EHM55549.1"/>
    <property type="molecule type" value="Genomic_DNA"/>
</dbReference>
<sequence length="244" mass="26654">MAYLGYTSVFFLPLIGLVTLGKSPHPIIASGGVIGFLAMPAIISLVAALYPTSRILTAYRTMRRTLDAMTVGKQAASLGATPARPNNDPAERRYTNLIAELSLAADIDEPDAYVLRDDHSINAFALSDTNGDLALAVSQGALDNLSCDELQAVLAHEFGHIENGDPTLYNRLTAMLSCYYSNGGSLQLCRHSDTLRRLARPYRQSLHNSLANYYRQKPQLTLKQAHLRFALQHLLMPQALPAGE</sequence>
<keyword evidence="5" id="KW-0479">Metal-binding</keyword>
<keyword evidence="2" id="KW-1003">Cell membrane</keyword>
<dbReference type="PANTHER" id="PTHR43221">
    <property type="entry name" value="PROTEASE HTPX"/>
    <property type="match status" value="1"/>
</dbReference>
<evidence type="ECO:0000259" key="13">
    <source>
        <dbReference type="Pfam" id="PF01435"/>
    </source>
</evidence>
<dbReference type="Gene3D" id="3.30.2010.10">
    <property type="entry name" value="Metalloproteases ('zincins'), catalytic domain"/>
    <property type="match status" value="1"/>
</dbReference>
<dbReference type="RefSeq" id="WP_006984658.1">
    <property type="nucleotide sequence ID" value="NZ_JH417901.1"/>
</dbReference>
<dbReference type="InterPro" id="IPR001915">
    <property type="entry name" value="Peptidase_M48"/>
</dbReference>
<evidence type="ECO:0000313" key="15">
    <source>
        <dbReference type="Proteomes" id="UP000004750"/>
    </source>
</evidence>
<gene>
    <name evidence="14" type="ORF">HMPREF9080_00638</name>
</gene>
<evidence type="ECO:0000256" key="5">
    <source>
        <dbReference type="ARBA" id="ARBA00022723"/>
    </source>
</evidence>
<comment type="subcellular location">
    <subcellularLocation>
        <location evidence="1">Cell membrane</location>
        <topology evidence="1">Multi-pass membrane protein</topology>
    </subcellularLocation>
</comment>
<organism evidence="14 15">
    <name type="scientific">Cardiobacterium valvarum F0432</name>
    <dbReference type="NCBI Taxonomy" id="797473"/>
    <lineage>
        <taxon>Bacteria</taxon>
        <taxon>Pseudomonadati</taxon>
        <taxon>Pseudomonadota</taxon>
        <taxon>Gammaproteobacteria</taxon>
        <taxon>Cardiobacteriales</taxon>
        <taxon>Cardiobacteriaceae</taxon>
        <taxon>Cardiobacterium</taxon>
    </lineage>
</organism>
<comment type="cofactor">
    <cofactor evidence="11">
        <name>Zn(2+)</name>
        <dbReference type="ChEBI" id="CHEBI:29105"/>
    </cofactor>
    <text evidence="11">Binds 1 zinc ion per subunit.</text>
</comment>
<keyword evidence="6 11" id="KW-0378">Hydrolase</keyword>
<dbReference type="HOGENOM" id="CLU_1136442_0_0_6"/>
<feature type="transmembrane region" description="Helical" evidence="12">
    <location>
        <begin position="27"/>
        <end position="50"/>
    </location>
</feature>
<keyword evidence="4 12" id="KW-0812">Transmembrane</keyword>
<dbReference type="GO" id="GO:0006508">
    <property type="term" value="P:proteolysis"/>
    <property type="evidence" value="ECO:0007669"/>
    <property type="project" value="UniProtKB-KW"/>
</dbReference>
<reference evidence="14 15" key="1">
    <citation type="submission" date="2011-08" db="EMBL/GenBank/DDBJ databases">
        <authorList>
            <person name="Weinstock G."/>
            <person name="Sodergren E."/>
            <person name="Clifton S."/>
            <person name="Fulton L."/>
            <person name="Fulton B."/>
            <person name="Courtney L."/>
            <person name="Fronick C."/>
            <person name="Harrison M."/>
            <person name="Strong C."/>
            <person name="Farmer C."/>
            <person name="Delahaunty K."/>
            <person name="Markovic C."/>
            <person name="Hall O."/>
            <person name="Minx P."/>
            <person name="Tomlinson C."/>
            <person name="Mitreva M."/>
            <person name="Hou S."/>
            <person name="Chen J."/>
            <person name="Wollam A."/>
            <person name="Pepin K.H."/>
            <person name="Johnson M."/>
            <person name="Bhonagiri V."/>
            <person name="Zhang X."/>
            <person name="Suruliraj S."/>
            <person name="Warren W."/>
            <person name="Chinwalla A."/>
            <person name="Mardis E.R."/>
            <person name="Wilson R.K."/>
        </authorList>
    </citation>
    <scope>NUCLEOTIDE SEQUENCE [LARGE SCALE GENOMIC DNA]</scope>
    <source>
        <strain evidence="14 15">F0432</strain>
    </source>
</reference>
<keyword evidence="10 12" id="KW-0472">Membrane</keyword>
<evidence type="ECO:0000256" key="1">
    <source>
        <dbReference type="ARBA" id="ARBA00004651"/>
    </source>
</evidence>
<comment type="caution">
    <text evidence="14">The sequence shown here is derived from an EMBL/GenBank/DDBJ whole genome shotgun (WGS) entry which is preliminary data.</text>
</comment>